<gene>
    <name evidence="10" type="ORF">DXB12_02905</name>
</gene>
<dbReference type="InterPro" id="IPR036286">
    <property type="entry name" value="LexA/Signal_pep-like_sf"/>
</dbReference>
<dbReference type="GO" id="GO:0003677">
    <property type="term" value="F:DNA binding"/>
    <property type="evidence" value="ECO:0007669"/>
    <property type="project" value="InterPro"/>
</dbReference>
<keyword evidence="3 7" id="KW-0378">Hydrolase</keyword>
<dbReference type="RefSeq" id="WP_009259810.1">
    <property type="nucleotide sequence ID" value="NZ_QSVQ01000002.1"/>
</dbReference>
<dbReference type="Gene3D" id="1.10.10.10">
    <property type="entry name" value="Winged helix-like DNA-binding domain superfamily/Winged helix DNA-binding domain"/>
    <property type="match status" value="1"/>
</dbReference>
<feature type="domain" description="Peptidase S24/S26A/S26B/S26C" evidence="8">
    <location>
        <begin position="79"/>
        <end position="196"/>
    </location>
</feature>
<evidence type="ECO:0000256" key="6">
    <source>
        <dbReference type="ARBA" id="ARBA00023236"/>
    </source>
</evidence>
<dbReference type="InterPro" id="IPR005471">
    <property type="entry name" value="Tscrpt_reg_IclR_N"/>
</dbReference>
<evidence type="ECO:0000256" key="5">
    <source>
        <dbReference type="ARBA" id="ARBA00023204"/>
    </source>
</evidence>
<dbReference type="PANTHER" id="PTHR33516">
    <property type="entry name" value="LEXA REPRESSOR"/>
    <property type="match status" value="1"/>
</dbReference>
<dbReference type="EMBL" id="QSVQ01000002">
    <property type="protein sequence ID" value="RGO54065.1"/>
    <property type="molecule type" value="Genomic_DNA"/>
</dbReference>
<keyword evidence="11" id="KW-1185">Reference proteome</keyword>
<dbReference type="GO" id="GO:0006281">
    <property type="term" value="P:DNA repair"/>
    <property type="evidence" value="ECO:0007669"/>
    <property type="project" value="UniProtKB-KW"/>
</dbReference>
<accession>A0A3E5GVU9</accession>
<keyword evidence="4 7" id="KW-0068">Autocatalytic cleavage</keyword>
<evidence type="ECO:0000313" key="11">
    <source>
        <dbReference type="Proteomes" id="UP000261055"/>
    </source>
</evidence>
<dbReference type="InterPro" id="IPR039418">
    <property type="entry name" value="LexA-like"/>
</dbReference>
<keyword evidence="5" id="KW-0234">DNA repair</keyword>
<organism evidence="10 11">
    <name type="scientific">Dorea formicigenerans</name>
    <dbReference type="NCBI Taxonomy" id="39486"/>
    <lineage>
        <taxon>Bacteria</taxon>
        <taxon>Bacillati</taxon>
        <taxon>Bacillota</taxon>
        <taxon>Clostridia</taxon>
        <taxon>Lachnospirales</taxon>
        <taxon>Lachnospiraceae</taxon>
        <taxon>Dorea</taxon>
    </lineage>
</organism>
<evidence type="ECO:0000256" key="7">
    <source>
        <dbReference type="RuleBase" id="RU003991"/>
    </source>
</evidence>
<feature type="domain" description="HTH iclR-type" evidence="9">
    <location>
        <begin position="23"/>
        <end position="60"/>
    </location>
</feature>
<dbReference type="Proteomes" id="UP000261055">
    <property type="component" value="Unassembled WGS sequence"/>
</dbReference>
<evidence type="ECO:0000256" key="3">
    <source>
        <dbReference type="ARBA" id="ARBA00022801"/>
    </source>
</evidence>
<keyword evidence="6" id="KW-0742">SOS response</keyword>
<evidence type="ECO:0000259" key="8">
    <source>
        <dbReference type="Pfam" id="PF00717"/>
    </source>
</evidence>
<dbReference type="GO" id="GO:0009432">
    <property type="term" value="P:SOS response"/>
    <property type="evidence" value="ECO:0007669"/>
    <property type="project" value="UniProtKB-KW"/>
</dbReference>
<evidence type="ECO:0000256" key="1">
    <source>
        <dbReference type="ARBA" id="ARBA00007484"/>
    </source>
</evidence>
<evidence type="ECO:0000259" key="9">
    <source>
        <dbReference type="Pfam" id="PF09339"/>
    </source>
</evidence>
<dbReference type="GO" id="GO:0016787">
    <property type="term" value="F:hydrolase activity"/>
    <property type="evidence" value="ECO:0007669"/>
    <property type="project" value="UniProtKB-KW"/>
</dbReference>
<comment type="caution">
    <text evidence="10">The sequence shown here is derived from an EMBL/GenBank/DDBJ whole genome shotgun (WGS) entry which is preliminary data.</text>
</comment>
<dbReference type="SUPFAM" id="SSF51306">
    <property type="entry name" value="LexA/Signal peptidase"/>
    <property type="match status" value="1"/>
</dbReference>
<dbReference type="Pfam" id="PF00717">
    <property type="entry name" value="Peptidase_S24"/>
    <property type="match status" value="1"/>
</dbReference>
<evidence type="ECO:0000256" key="2">
    <source>
        <dbReference type="ARBA" id="ARBA00022763"/>
    </source>
</evidence>
<dbReference type="CDD" id="cd06529">
    <property type="entry name" value="S24_LexA-like"/>
    <property type="match status" value="1"/>
</dbReference>
<dbReference type="InterPro" id="IPR036388">
    <property type="entry name" value="WH-like_DNA-bd_sf"/>
</dbReference>
<dbReference type="InterPro" id="IPR006197">
    <property type="entry name" value="Peptidase_S24_LexA"/>
</dbReference>
<evidence type="ECO:0000256" key="4">
    <source>
        <dbReference type="ARBA" id="ARBA00022813"/>
    </source>
</evidence>
<dbReference type="InterPro" id="IPR050077">
    <property type="entry name" value="LexA_repressor"/>
</dbReference>
<dbReference type="PRINTS" id="PR00726">
    <property type="entry name" value="LEXASERPTASE"/>
</dbReference>
<dbReference type="Gene3D" id="2.10.109.10">
    <property type="entry name" value="Umud Fragment, subunit A"/>
    <property type="match status" value="1"/>
</dbReference>
<dbReference type="GO" id="GO:0006355">
    <property type="term" value="P:regulation of DNA-templated transcription"/>
    <property type="evidence" value="ECO:0007669"/>
    <property type="project" value="InterPro"/>
</dbReference>
<reference evidence="10 11" key="1">
    <citation type="submission" date="2018-08" db="EMBL/GenBank/DDBJ databases">
        <title>A genome reference for cultivated species of the human gut microbiota.</title>
        <authorList>
            <person name="Zou Y."/>
            <person name="Xue W."/>
            <person name="Luo G."/>
        </authorList>
    </citation>
    <scope>NUCLEOTIDE SEQUENCE [LARGE SCALE GENOMIC DNA]</scope>
    <source>
        <strain evidence="10 11">OM02-12</strain>
    </source>
</reference>
<dbReference type="InterPro" id="IPR015927">
    <property type="entry name" value="Peptidase_S24_S26A/B/C"/>
</dbReference>
<comment type="similarity">
    <text evidence="1 7">Belongs to the peptidase S24 family.</text>
</comment>
<evidence type="ECO:0000313" key="10">
    <source>
        <dbReference type="EMBL" id="RGO54065.1"/>
    </source>
</evidence>
<sequence length="204" mass="22607">MRSKNPEVMNAICTFVDQYYREHHASPSVNEIAQGVGVSKATSYRYLVAMNERGMLSYDGKTIVTKQVGKCTSGYFSAPVVGSIRCGDPEREEESVEEYVSLPKSIFGEGKFYILRAKGDSMVDAGIEDEDLIVIRIQDTATVGDIVVALDEDNENTLKTFGGIDEENGDVILRYANQTKYPDKEIRVKQLIVQGVAKHVIKAL</sequence>
<keyword evidence="2" id="KW-0227">DNA damage</keyword>
<protein>
    <submittedName>
        <fullName evidence="10">Repressor LexA</fullName>
    </submittedName>
</protein>
<dbReference type="AlphaFoldDB" id="A0A3E5GVU9"/>
<dbReference type="PANTHER" id="PTHR33516:SF2">
    <property type="entry name" value="LEXA REPRESSOR-RELATED"/>
    <property type="match status" value="1"/>
</dbReference>
<name>A0A3E5GVU9_9FIRM</name>
<dbReference type="Pfam" id="PF09339">
    <property type="entry name" value="HTH_IclR"/>
    <property type="match status" value="1"/>
</dbReference>
<proteinExistence type="inferred from homology"/>